<dbReference type="SUPFAM" id="SSF100895">
    <property type="entry name" value="Kazal-type serine protease inhibitors"/>
    <property type="match status" value="1"/>
</dbReference>
<dbReference type="InterPro" id="IPR002350">
    <property type="entry name" value="Kazal_dom"/>
</dbReference>
<dbReference type="EMBL" id="JAPTSV010000015">
    <property type="protein sequence ID" value="KAJ1520334.1"/>
    <property type="molecule type" value="Genomic_DNA"/>
</dbReference>
<feature type="domain" description="Kazal-like" evidence="2">
    <location>
        <begin position="40"/>
        <end position="91"/>
    </location>
</feature>
<dbReference type="Proteomes" id="UP001075354">
    <property type="component" value="Chromosome 15"/>
</dbReference>
<accession>A0AAV7X8Q2</accession>
<evidence type="ECO:0000259" key="2">
    <source>
        <dbReference type="PROSITE" id="PS51465"/>
    </source>
</evidence>
<dbReference type="CDD" id="cd00104">
    <property type="entry name" value="KAZAL_FS"/>
    <property type="match status" value="1"/>
</dbReference>
<keyword evidence="4" id="KW-1185">Reference proteome</keyword>
<protein>
    <recommendedName>
        <fullName evidence="2">Kazal-like domain-containing protein</fullName>
    </recommendedName>
</protein>
<evidence type="ECO:0000313" key="4">
    <source>
        <dbReference type="Proteomes" id="UP001075354"/>
    </source>
</evidence>
<feature type="chain" id="PRO_5043742621" description="Kazal-like domain-containing protein" evidence="1">
    <location>
        <begin position="43"/>
        <end position="255"/>
    </location>
</feature>
<comment type="caution">
    <text evidence="3">The sequence shown here is derived from an EMBL/GenBank/DDBJ whole genome shotgun (WGS) entry which is preliminary data.</text>
</comment>
<evidence type="ECO:0000256" key="1">
    <source>
        <dbReference type="SAM" id="SignalP"/>
    </source>
</evidence>
<dbReference type="AlphaFoldDB" id="A0AAV7X8Q2"/>
<organism evidence="3 4">
    <name type="scientific">Megalurothrips usitatus</name>
    <name type="common">bean blossom thrips</name>
    <dbReference type="NCBI Taxonomy" id="439358"/>
    <lineage>
        <taxon>Eukaryota</taxon>
        <taxon>Metazoa</taxon>
        <taxon>Ecdysozoa</taxon>
        <taxon>Arthropoda</taxon>
        <taxon>Hexapoda</taxon>
        <taxon>Insecta</taxon>
        <taxon>Pterygota</taxon>
        <taxon>Neoptera</taxon>
        <taxon>Paraneoptera</taxon>
        <taxon>Thysanoptera</taxon>
        <taxon>Terebrantia</taxon>
        <taxon>Thripoidea</taxon>
        <taxon>Thripidae</taxon>
        <taxon>Megalurothrips</taxon>
    </lineage>
</organism>
<evidence type="ECO:0000313" key="3">
    <source>
        <dbReference type="EMBL" id="KAJ1520334.1"/>
    </source>
</evidence>
<dbReference type="PROSITE" id="PS51465">
    <property type="entry name" value="KAZAL_2"/>
    <property type="match status" value="1"/>
</dbReference>
<dbReference type="SMART" id="SM00280">
    <property type="entry name" value="KAZAL"/>
    <property type="match status" value="1"/>
</dbReference>
<dbReference type="Pfam" id="PF07648">
    <property type="entry name" value="Kazal_2"/>
    <property type="match status" value="1"/>
</dbReference>
<proteinExistence type="predicted"/>
<sequence length="255" mass="27641">MADRGVASAAVPTLVCGCTAAHKRSAMILLPVLALFAVLAEAEKSCPCPAETAAVLLCGSDGETYSSECDLDCARATRHDVTVLHPGPCLDTARLRKQLLFASPGFSSIEECHHSCAENFRICQRRCMDYRCIRMCSVRYLADCNCACKRYLSSVERSPTQHKWAAVEAASVALQFKNSDHGEEDEAQKVIACYKRNAESGNACWSACDGKADCLEACVRRVLDAFCTCGAAARQSVVFAVLTFSLLLIRASLQH</sequence>
<dbReference type="InterPro" id="IPR036058">
    <property type="entry name" value="Kazal_dom_sf"/>
</dbReference>
<dbReference type="Gene3D" id="3.30.60.30">
    <property type="match status" value="1"/>
</dbReference>
<dbReference type="PROSITE" id="PS51257">
    <property type="entry name" value="PROKAR_LIPOPROTEIN"/>
    <property type="match status" value="1"/>
</dbReference>
<name>A0AAV7X8Q2_9NEOP</name>
<feature type="signal peptide" evidence="1">
    <location>
        <begin position="1"/>
        <end position="42"/>
    </location>
</feature>
<gene>
    <name evidence="3" type="ORF">ONE63_004532</name>
</gene>
<reference evidence="3" key="1">
    <citation type="submission" date="2022-12" db="EMBL/GenBank/DDBJ databases">
        <title>Chromosome-level genome assembly of the bean flower thrips Megalurothrips usitatus.</title>
        <authorList>
            <person name="Ma L."/>
            <person name="Liu Q."/>
            <person name="Li H."/>
            <person name="Cai W."/>
        </authorList>
    </citation>
    <scope>NUCLEOTIDE SEQUENCE</scope>
    <source>
        <strain evidence="3">Cailab_2022a</strain>
    </source>
</reference>
<keyword evidence="1" id="KW-0732">Signal</keyword>